<evidence type="ECO:0000313" key="2">
    <source>
        <dbReference type="EMBL" id="OKZ28859.1"/>
    </source>
</evidence>
<sequence>MWEIVQAILSGKSREEVYSMLSPEQKETLNSLAAANGINRKQRRKLERDAKKGLHRRTA</sequence>
<proteinExistence type="predicted"/>
<accession>A0A1Q6HQT2</accession>
<dbReference type="AlphaFoldDB" id="A0A1Q6HQT2"/>
<organism evidence="2 3">
    <name type="scientific">Bacteroides uniformis</name>
    <dbReference type="NCBI Taxonomy" id="820"/>
    <lineage>
        <taxon>Bacteria</taxon>
        <taxon>Pseudomonadati</taxon>
        <taxon>Bacteroidota</taxon>
        <taxon>Bacteroidia</taxon>
        <taxon>Bacteroidales</taxon>
        <taxon>Bacteroidaceae</taxon>
        <taxon>Bacteroides</taxon>
    </lineage>
</organism>
<evidence type="ECO:0000313" key="3">
    <source>
        <dbReference type="Proteomes" id="UP000186549"/>
    </source>
</evidence>
<evidence type="ECO:0000256" key="1">
    <source>
        <dbReference type="SAM" id="MobiDB-lite"/>
    </source>
</evidence>
<dbReference type="EMBL" id="MNQU01000332">
    <property type="protein sequence ID" value="OKZ28859.1"/>
    <property type="molecule type" value="Genomic_DNA"/>
</dbReference>
<protein>
    <submittedName>
        <fullName evidence="2">Uncharacterized protein</fullName>
    </submittedName>
</protein>
<gene>
    <name evidence="2" type="ORF">BHV79_17865</name>
</gene>
<name>A0A1Q6HQT2_BACUN</name>
<dbReference type="Proteomes" id="UP000186549">
    <property type="component" value="Unassembled WGS sequence"/>
</dbReference>
<comment type="caution">
    <text evidence="2">The sequence shown here is derived from an EMBL/GenBank/DDBJ whole genome shotgun (WGS) entry which is preliminary data.</text>
</comment>
<feature type="region of interest" description="Disordered" evidence="1">
    <location>
        <begin position="33"/>
        <end position="59"/>
    </location>
</feature>
<reference evidence="2 3" key="1">
    <citation type="journal article" date="2016" name="Nat. Biotechnol.">
        <title>Measurement of bacterial replication rates in microbial communities.</title>
        <authorList>
            <person name="Brown C.T."/>
            <person name="Olm M.R."/>
            <person name="Thomas B.C."/>
            <person name="Banfield J.F."/>
        </authorList>
    </citation>
    <scope>NUCLEOTIDE SEQUENCE [LARGE SCALE GENOMIC DNA]</scope>
    <source>
        <strain evidence="2">45_41</strain>
    </source>
</reference>